<name>A0A919EID5_9GAMM</name>
<keyword evidence="1" id="KW-0812">Transmembrane</keyword>
<accession>A0A919EID5</accession>
<keyword evidence="1" id="KW-1133">Transmembrane helix</keyword>
<keyword evidence="3" id="KW-1185">Reference proteome</keyword>
<proteinExistence type="predicted"/>
<dbReference type="Proteomes" id="UP000623842">
    <property type="component" value="Unassembled WGS sequence"/>
</dbReference>
<dbReference type="AlphaFoldDB" id="A0A919EID5"/>
<evidence type="ECO:0000256" key="1">
    <source>
        <dbReference type="SAM" id="Phobius"/>
    </source>
</evidence>
<sequence length="113" mass="12148">MSFFKSLILAIIATLIITYALGTSLIELFDIDVYMGDELIEPLKAISISALVVVVLMLVAVAIVLSVFGSIIFIGVLIFGAIIFAMVGAFWPIFLIAGVIWLCTGNKKTVHQG</sequence>
<protein>
    <submittedName>
        <fullName evidence="2">Uncharacterized protein</fullName>
    </submittedName>
</protein>
<evidence type="ECO:0000313" key="2">
    <source>
        <dbReference type="EMBL" id="GHF82547.1"/>
    </source>
</evidence>
<organism evidence="2 3">
    <name type="scientific">Thalassotalea marina</name>
    <dbReference type="NCBI Taxonomy" id="1673741"/>
    <lineage>
        <taxon>Bacteria</taxon>
        <taxon>Pseudomonadati</taxon>
        <taxon>Pseudomonadota</taxon>
        <taxon>Gammaproteobacteria</taxon>
        <taxon>Alteromonadales</taxon>
        <taxon>Colwelliaceae</taxon>
        <taxon>Thalassotalea</taxon>
    </lineage>
</organism>
<reference evidence="2" key="2">
    <citation type="submission" date="2020-09" db="EMBL/GenBank/DDBJ databases">
        <authorList>
            <person name="Sun Q."/>
            <person name="Kim S."/>
        </authorList>
    </citation>
    <scope>NUCLEOTIDE SEQUENCE</scope>
    <source>
        <strain evidence="2">KCTC 42731</strain>
    </source>
</reference>
<evidence type="ECO:0000313" key="3">
    <source>
        <dbReference type="Proteomes" id="UP000623842"/>
    </source>
</evidence>
<keyword evidence="1" id="KW-0472">Membrane</keyword>
<reference evidence="2" key="1">
    <citation type="journal article" date="2014" name="Int. J. Syst. Evol. Microbiol.">
        <title>Complete genome sequence of Corynebacterium casei LMG S-19264T (=DSM 44701T), isolated from a smear-ripened cheese.</title>
        <authorList>
            <consortium name="US DOE Joint Genome Institute (JGI-PGF)"/>
            <person name="Walter F."/>
            <person name="Albersmeier A."/>
            <person name="Kalinowski J."/>
            <person name="Ruckert C."/>
        </authorList>
    </citation>
    <scope>NUCLEOTIDE SEQUENCE</scope>
    <source>
        <strain evidence="2">KCTC 42731</strain>
    </source>
</reference>
<feature type="transmembrane region" description="Helical" evidence="1">
    <location>
        <begin position="46"/>
        <end position="65"/>
    </location>
</feature>
<feature type="transmembrane region" description="Helical" evidence="1">
    <location>
        <begin position="72"/>
        <end position="102"/>
    </location>
</feature>
<comment type="caution">
    <text evidence="2">The sequence shown here is derived from an EMBL/GenBank/DDBJ whole genome shotgun (WGS) entry which is preliminary data.</text>
</comment>
<gene>
    <name evidence="2" type="ORF">GCM10017161_07160</name>
</gene>
<dbReference type="EMBL" id="BNCK01000002">
    <property type="protein sequence ID" value="GHF82547.1"/>
    <property type="molecule type" value="Genomic_DNA"/>
</dbReference>
<dbReference type="RefSeq" id="WP_189767380.1">
    <property type="nucleotide sequence ID" value="NZ_BNCK01000002.1"/>
</dbReference>